<dbReference type="RefSeq" id="XP_041189035.1">
    <property type="nucleotide sequence ID" value="XM_041340827.1"/>
</dbReference>
<dbReference type="OrthoDB" id="2677275at2759"/>
<accession>A0A9P7E2A0</accession>
<evidence type="ECO:0000313" key="4">
    <source>
        <dbReference type="Proteomes" id="UP000807769"/>
    </source>
</evidence>
<gene>
    <name evidence="3" type="ORF">BJ212DRAFT_1484619</name>
</gene>
<name>A0A9P7E2A0_9AGAM</name>
<dbReference type="Proteomes" id="UP000807769">
    <property type="component" value="Unassembled WGS sequence"/>
</dbReference>
<protein>
    <submittedName>
        <fullName evidence="3">Uncharacterized protein</fullName>
    </submittedName>
</protein>
<feature type="coiled-coil region" evidence="1">
    <location>
        <begin position="10"/>
        <end position="37"/>
    </location>
</feature>
<evidence type="ECO:0000256" key="1">
    <source>
        <dbReference type="SAM" id="Coils"/>
    </source>
</evidence>
<sequence>MHNNHDSVGSLSAEDQLISLREQINEIKEHIDLLMRQSAIIRERRSLLQHQQDITPLAITEQLDFTSLETSSVNILDIKNTQDSTVSGPSSALKGAADFPASRPRSESIVTIPSDNTVVVQPPTQSKGSTSKPRAIPRRDGQTPLVTYSEDPGWFDLND</sequence>
<organism evidence="3 4">
    <name type="scientific">Suillus subaureus</name>
    <dbReference type="NCBI Taxonomy" id="48587"/>
    <lineage>
        <taxon>Eukaryota</taxon>
        <taxon>Fungi</taxon>
        <taxon>Dikarya</taxon>
        <taxon>Basidiomycota</taxon>
        <taxon>Agaricomycotina</taxon>
        <taxon>Agaricomycetes</taxon>
        <taxon>Agaricomycetidae</taxon>
        <taxon>Boletales</taxon>
        <taxon>Suillineae</taxon>
        <taxon>Suillaceae</taxon>
        <taxon>Suillus</taxon>
    </lineage>
</organism>
<keyword evidence="4" id="KW-1185">Reference proteome</keyword>
<dbReference type="AlphaFoldDB" id="A0A9P7E2A0"/>
<feature type="region of interest" description="Disordered" evidence="2">
    <location>
        <begin position="81"/>
        <end position="159"/>
    </location>
</feature>
<evidence type="ECO:0000313" key="3">
    <source>
        <dbReference type="EMBL" id="KAG1809126.1"/>
    </source>
</evidence>
<dbReference type="EMBL" id="JABBWG010000035">
    <property type="protein sequence ID" value="KAG1809126.1"/>
    <property type="molecule type" value="Genomic_DNA"/>
</dbReference>
<feature type="compositionally biased region" description="Polar residues" evidence="2">
    <location>
        <begin position="81"/>
        <end position="90"/>
    </location>
</feature>
<comment type="caution">
    <text evidence="3">The sequence shown here is derived from an EMBL/GenBank/DDBJ whole genome shotgun (WGS) entry which is preliminary data.</text>
</comment>
<keyword evidence="1" id="KW-0175">Coiled coil</keyword>
<feature type="compositionally biased region" description="Polar residues" evidence="2">
    <location>
        <begin position="108"/>
        <end position="132"/>
    </location>
</feature>
<reference evidence="3" key="1">
    <citation type="journal article" date="2020" name="New Phytol.">
        <title>Comparative genomics reveals dynamic genome evolution in host specialist ectomycorrhizal fungi.</title>
        <authorList>
            <person name="Lofgren L.A."/>
            <person name="Nguyen N.H."/>
            <person name="Vilgalys R."/>
            <person name="Ruytinx J."/>
            <person name="Liao H.L."/>
            <person name="Branco S."/>
            <person name="Kuo A."/>
            <person name="LaButti K."/>
            <person name="Lipzen A."/>
            <person name="Andreopoulos W."/>
            <person name="Pangilinan J."/>
            <person name="Riley R."/>
            <person name="Hundley H."/>
            <person name="Na H."/>
            <person name="Barry K."/>
            <person name="Grigoriev I.V."/>
            <person name="Stajich J.E."/>
            <person name="Kennedy P.G."/>
        </authorList>
    </citation>
    <scope>NUCLEOTIDE SEQUENCE</scope>
    <source>
        <strain evidence="3">MN1</strain>
    </source>
</reference>
<evidence type="ECO:0000256" key="2">
    <source>
        <dbReference type="SAM" id="MobiDB-lite"/>
    </source>
</evidence>
<dbReference type="GeneID" id="64634843"/>
<proteinExistence type="predicted"/>